<dbReference type="Pfam" id="PF06782">
    <property type="entry name" value="UPF0236"/>
    <property type="match status" value="1"/>
</dbReference>
<reference evidence="2" key="1">
    <citation type="submission" date="2022-06" db="EMBL/GenBank/DDBJ databases">
        <title>Aquibacillus sp. a new bacterium isolated from soil saline samples.</title>
        <authorList>
            <person name="Galisteo C."/>
            <person name="De La Haba R."/>
            <person name="Sanchez-Porro C."/>
            <person name="Ventosa A."/>
        </authorList>
    </citation>
    <scope>NUCLEOTIDE SEQUENCE</scope>
    <source>
        <strain evidence="2">3ASR75-54</strain>
    </source>
</reference>
<dbReference type="AlphaFoldDB" id="A0A9X4AFD2"/>
<evidence type="ECO:0000313" key="3">
    <source>
        <dbReference type="Proteomes" id="UP001145069"/>
    </source>
</evidence>
<accession>A0A9X4AFD2</accession>
<gene>
    <name evidence="2" type="ORF">NC799_11565</name>
</gene>
<name>A0A9X4AFD2_9BACI</name>
<dbReference type="EMBL" id="JAMQKC010000010">
    <property type="protein sequence ID" value="MDC3417534.1"/>
    <property type="molecule type" value="Genomic_DNA"/>
</dbReference>
<dbReference type="InterPro" id="IPR009620">
    <property type="entry name" value="UPF0236"/>
</dbReference>
<evidence type="ECO:0000256" key="1">
    <source>
        <dbReference type="ARBA" id="ARBA00006539"/>
    </source>
</evidence>
<organism evidence="2 3">
    <name type="scientific">Aquibacillus salsiterrae</name>
    <dbReference type="NCBI Taxonomy" id="2950439"/>
    <lineage>
        <taxon>Bacteria</taxon>
        <taxon>Bacillati</taxon>
        <taxon>Bacillota</taxon>
        <taxon>Bacilli</taxon>
        <taxon>Bacillales</taxon>
        <taxon>Bacillaceae</taxon>
        <taxon>Aquibacillus</taxon>
    </lineage>
</organism>
<comment type="similarity">
    <text evidence="1">Belongs to the UPF0236 family.</text>
</comment>
<protein>
    <submittedName>
        <fullName evidence="2">UPF0236 family protein</fullName>
    </submittedName>
</protein>
<dbReference type="Proteomes" id="UP001145069">
    <property type="component" value="Unassembled WGS sequence"/>
</dbReference>
<keyword evidence="3" id="KW-1185">Reference proteome</keyword>
<comment type="caution">
    <text evidence="2">The sequence shown here is derived from an EMBL/GenBank/DDBJ whole genome shotgun (WGS) entry which is preliminary data.</text>
</comment>
<proteinExistence type="inferred from homology"/>
<sequence length="100" mass="11545">MPRLSLIAFTLLEIFRVFFRDHPRYRAVRKKLANYDSEGLMIELNSAVGTIGHEKKEEPLEALIAQLSQYPEALCDYQEKLREKGIDTEGFRPMGSAEEQ</sequence>
<evidence type="ECO:0000313" key="2">
    <source>
        <dbReference type="EMBL" id="MDC3417534.1"/>
    </source>
</evidence>